<dbReference type="EMBL" id="LRBV02000008">
    <property type="status" value="NOT_ANNOTATED_CDS"/>
    <property type="molecule type" value="Genomic_DNA"/>
</dbReference>
<keyword evidence="3" id="KW-1185">Reference proteome</keyword>
<evidence type="ECO:0000313" key="2">
    <source>
        <dbReference type="EnsemblPlants" id="QL08p011341:mrna"/>
    </source>
</evidence>
<reference evidence="2" key="2">
    <citation type="submission" date="2021-01" db="UniProtKB">
        <authorList>
            <consortium name="EnsemblPlants"/>
        </authorList>
    </citation>
    <scope>IDENTIFICATION</scope>
</reference>
<sequence>MFQNLVRLKFRVNQSNWHVLKALLLVAPNLKVLVLEKSDDDEKYNRLCCIGSPDGSGCLSLFTAFSFDGYEELEDEVEFVKYVPNEARLLNTMTIKMEAKHLKRSVLQRLSMQPVVLNQDPLVCIDVSSLAISLIPPSQFTLIIA</sequence>
<organism evidence="2 3">
    <name type="scientific">Quercus lobata</name>
    <name type="common">Valley oak</name>
    <dbReference type="NCBI Taxonomy" id="97700"/>
    <lineage>
        <taxon>Eukaryota</taxon>
        <taxon>Viridiplantae</taxon>
        <taxon>Streptophyta</taxon>
        <taxon>Embryophyta</taxon>
        <taxon>Tracheophyta</taxon>
        <taxon>Spermatophyta</taxon>
        <taxon>Magnoliopsida</taxon>
        <taxon>eudicotyledons</taxon>
        <taxon>Gunneridae</taxon>
        <taxon>Pentapetalae</taxon>
        <taxon>rosids</taxon>
        <taxon>fabids</taxon>
        <taxon>Fagales</taxon>
        <taxon>Fagaceae</taxon>
        <taxon>Quercus</taxon>
    </lineage>
</organism>
<dbReference type="Pfam" id="PF08387">
    <property type="entry name" value="FBD"/>
    <property type="match status" value="1"/>
</dbReference>
<evidence type="ECO:0000259" key="1">
    <source>
        <dbReference type="Pfam" id="PF08387"/>
    </source>
</evidence>
<protein>
    <recommendedName>
        <fullName evidence="1">FBD domain-containing protein</fullName>
    </recommendedName>
</protein>
<proteinExistence type="predicted"/>
<feature type="domain" description="FBD" evidence="1">
    <location>
        <begin position="65"/>
        <end position="95"/>
    </location>
</feature>
<dbReference type="Proteomes" id="UP000594261">
    <property type="component" value="Chromosome 8"/>
</dbReference>
<dbReference type="InterPro" id="IPR006566">
    <property type="entry name" value="FBD"/>
</dbReference>
<dbReference type="InParanoid" id="A0A7N2R8P2"/>
<dbReference type="EnsemblPlants" id="QL08p011341:mrna">
    <property type="protein sequence ID" value="QL08p011341:mrna"/>
    <property type="gene ID" value="QL08p011341"/>
</dbReference>
<reference evidence="2 3" key="1">
    <citation type="journal article" date="2016" name="G3 (Bethesda)">
        <title>First Draft Assembly and Annotation of the Genome of a California Endemic Oak Quercus lobata Nee (Fagaceae).</title>
        <authorList>
            <person name="Sork V.L."/>
            <person name="Fitz-Gibbon S.T."/>
            <person name="Puiu D."/>
            <person name="Crepeau M."/>
            <person name="Gugger P.F."/>
            <person name="Sherman R."/>
            <person name="Stevens K."/>
            <person name="Langley C.H."/>
            <person name="Pellegrini M."/>
            <person name="Salzberg S.L."/>
        </authorList>
    </citation>
    <scope>NUCLEOTIDE SEQUENCE [LARGE SCALE GENOMIC DNA]</scope>
    <source>
        <strain evidence="2 3">cv. SW786</strain>
    </source>
</reference>
<evidence type="ECO:0000313" key="3">
    <source>
        <dbReference type="Proteomes" id="UP000594261"/>
    </source>
</evidence>
<dbReference type="AlphaFoldDB" id="A0A7N2R8P2"/>
<accession>A0A7N2R8P2</accession>
<name>A0A7N2R8P2_QUELO</name>
<dbReference type="Gramene" id="QL08p011341:mrna">
    <property type="protein sequence ID" value="QL08p011341:mrna"/>
    <property type="gene ID" value="QL08p011341"/>
</dbReference>